<comment type="subcellular location">
    <subcellularLocation>
        <location evidence="1">Membrane</location>
        <topology evidence="1">Multi-pass membrane protein</topology>
    </subcellularLocation>
</comment>
<dbReference type="OrthoDB" id="1757140at2"/>
<dbReference type="Pfam" id="PF12698">
    <property type="entry name" value="ABC2_membrane_3"/>
    <property type="match status" value="1"/>
</dbReference>
<evidence type="ECO:0000256" key="3">
    <source>
        <dbReference type="ARBA" id="ARBA00022989"/>
    </source>
</evidence>
<feature type="transmembrane region" description="Helical" evidence="5">
    <location>
        <begin position="254"/>
        <end position="280"/>
    </location>
</feature>
<evidence type="ECO:0000313" key="7">
    <source>
        <dbReference type="EMBL" id="PWJ28694.1"/>
    </source>
</evidence>
<comment type="caution">
    <text evidence="7">The sequence shown here is derived from an EMBL/GenBank/DDBJ whole genome shotgun (WGS) entry which is preliminary data.</text>
</comment>
<feature type="transmembrane region" description="Helical" evidence="5">
    <location>
        <begin position="223"/>
        <end position="242"/>
    </location>
</feature>
<feature type="transmembrane region" description="Helical" evidence="5">
    <location>
        <begin position="195"/>
        <end position="217"/>
    </location>
</feature>
<dbReference type="Proteomes" id="UP000245845">
    <property type="component" value="Unassembled WGS sequence"/>
</dbReference>
<dbReference type="GO" id="GO:0140359">
    <property type="term" value="F:ABC-type transporter activity"/>
    <property type="evidence" value="ECO:0007669"/>
    <property type="project" value="InterPro"/>
</dbReference>
<feature type="transmembrane region" description="Helical" evidence="5">
    <location>
        <begin position="147"/>
        <end position="166"/>
    </location>
</feature>
<dbReference type="RefSeq" id="WP_109731867.1">
    <property type="nucleotide sequence ID" value="NZ_BAAACK010000003.1"/>
</dbReference>
<organism evidence="7 8">
    <name type="scientific">Faecalicatena orotica</name>
    <dbReference type="NCBI Taxonomy" id="1544"/>
    <lineage>
        <taxon>Bacteria</taxon>
        <taxon>Bacillati</taxon>
        <taxon>Bacillota</taxon>
        <taxon>Clostridia</taxon>
        <taxon>Lachnospirales</taxon>
        <taxon>Lachnospiraceae</taxon>
        <taxon>Faecalicatena</taxon>
    </lineage>
</organism>
<dbReference type="EMBL" id="QGDL01000008">
    <property type="protein sequence ID" value="PWJ28694.1"/>
    <property type="molecule type" value="Genomic_DNA"/>
</dbReference>
<keyword evidence="3 5" id="KW-1133">Transmembrane helix</keyword>
<keyword evidence="2 5" id="KW-0812">Transmembrane</keyword>
<evidence type="ECO:0000256" key="2">
    <source>
        <dbReference type="ARBA" id="ARBA00022692"/>
    </source>
</evidence>
<evidence type="ECO:0000259" key="6">
    <source>
        <dbReference type="Pfam" id="PF12698"/>
    </source>
</evidence>
<sequence length="336" mass="36729">MKGLRYQLKSVLKDKFCMMSFLLPVIVAVALTFAGSIDLSSLGELHFGVLEGDVSVQTITWLEQYGPVTAYPTPEELTDAVNEPSTNIIGVEADGNSIKTILSGDELDVFRQTADTLPSLYEQRKEARQVKVQVLERADMMGGFQDMFMAATLIVAMFMGCTFNAVNIVSEKEDGVAFINEILPMTYSQYIMQKIMVGFLCGGLSSIITVCICFRLSLQNTALMLVLTVLSSFVAALIGLFIGRFSEGIMVSVVYLKVVMLLFMAVPIICFLVGSGHWLLSAVCYIVPSQAAFEGIMSLSGGSPAAAVKDILILMAHCVAWFLLFVVLSVRRKRNT</sequence>
<feature type="transmembrane region" description="Helical" evidence="5">
    <location>
        <begin position="311"/>
        <end position="330"/>
    </location>
</feature>
<evidence type="ECO:0000256" key="1">
    <source>
        <dbReference type="ARBA" id="ARBA00004141"/>
    </source>
</evidence>
<proteinExistence type="predicted"/>
<protein>
    <submittedName>
        <fullName evidence="7">ABC-2 family transporter</fullName>
    </submittedName>
</protein>
<gene>
    <name evidence="7" type="ORF">A8806_108209</name>
</gene>
<evidence type="ECO:0000256" key="4">
    <source>
        <dbReference type="ARBA" id="ARBA00023136"/>
    </source>
</evidence>
<feature type="transmembrane region" description="Helical" evidence="5">
    <location>
        <begin position="16"/>
        <end position="37"/>
    </location>
</feature>
<evidence type="ECO:0000313" key="8">
    <source>
        <dbReference type="Proteomes" id="UP000245845"/>
    </source>
</evidence>
<reference evidence="7 8" key="1">
    <citation type="submission" date="2018-05" db="EMBL/GenBank/DDBJ databases">
        <title>The Hungate 1000. A catalogue of reference genomes from the rumen microbiome.</title>
        <authorList>
            <person name="Kelly W."/>
        </authorList>
    </citation>
    <scope>NUCLEOTIDE SEQUENCE [LARGE SCALE GENOMIC DNA]</scope>
    <source>
        <strain evidence="7 8">NLAE-zl-C242</strain>
    </source>
</reference>
<name>A0A2Y9CA82_9FIRM</name>
<evidence type="ECO:0000256" key="5">
    <source>
        <dbReference type="SAM" id="Phobius"/>
    </source>
</evidence>
<accession>A0A2Y9CA82</accession>
<keyword evidence="8" id="KW-1185">Reference proteome</keyword>
<feature type="domain" description="ABC-2 type transporter transmembrane" evidence="6">
    <location>
        <begin position="16"/>
        <end position="326"/>
    </location>
</feature>
<dbReference type="AlphaFoldDB" id="A0A2Y9CA82"/>
<dbReference type="GO" id="GO:0016020">
    <property type="term" value="C:membrane"/>
    <property type="evidence" value="ECO:0007669"/>
    <property type="project" value="UniProtKB-SubCell"/>
</dbReference>
<dbReference type="InterPro" id="IPR013525">
    <property type="entry name" value="ABC2_TM"/>
</dbReference>
<keyword evidence="4 5" id="KW-0472">Membrane</keyword>